<gene>
    <name evidence="1" type="ORF">JZ751_013605</name>
</gene>
<name>A0A8T2NWH7_9TELE</name>
<comment type="caution">
    <text evidence="1">The sequence shown here is derived from an EMBL/GenBank/DDBJ whole genome shotgun (WGS) entry which is preliminary data.</text>
</comment>
<dbReference type="AlphaFoldDB" id="A0A8T2NWH7"/>
<organism evidence="1 2">
    <name type="scientific">Albula glossodonta</name>
    <name type="common">roundjaw bonefish</name>
    <dbReference type="NCBI Taxonomy" id="121402"/>
    <lineage>
        <taxon>Eukaryota</taxon>
        <taxon>Metazoa</taxon>
        <taxon>Chordata</taxon>
        <taxon>Craniata</taxon>
        <taxon>Vertebrata</taxon>
        <taxon>Euteleostomi</taxon>
        <taxon>Actinopterygii</taxon>
        <taxon>Neopterygii</taxon>
        <taxon>Teleostei</taxon>
        <taxon>Albuliformes</taxon>
        <taxon>Albulidae</taxon>
        <taxon>Albula</taxon>
    </lineage>
</organism>
<evidence type="ECO:0000313" key="1">
    <source>
        <dbReference type="EMBL" id="KAG9343441.1"/>
    </source>
</evidence>
<protein>
    <submittedName>
        <fullName evidence="1">Uncharacterized protein</fullName>
    </submittedName>
</protein>
<dbReference type="EMBL" id="JAFBMS010000023">
    <property type="protein sequence ID" value="KAG9343441.1"/>
    <property type="molecule type" value="Genomic_DNA"/>
</dbReference>
<evidence type="ECO:0000313" key="2">
    <source>
        <dbReference type="Proteomes" id="UP000824540"/>
    </source>
</evidence>
<sequence length="78" mass="8251">MSVPEPLGMVHVPLTLSKCSHPAKSCFLDRSKTPNRIFTAQPKELNRAAPPGLTPGDICGDTSPGPNILGFKQLLSPA</sequence>
<accession>A0A8T2NWH7</accession>
<proteinExistence type="predicted"/>
<reference evidence="1" key="1">
    <citation type="thesis" date="2021" institute="BYU ScholarsArchive" country="Provo, UT, USA">
        <title>Applications of and Algorithms for Genome Assembly and Genomic Analyses with an Emphasis on Marine Teleosts.</title>
        <authorList>
            <person name="Pickett B.D."/>
        </authorList>
    </citation>
    <scope>NUCLEOTIDE SEQUENCE</scope>
    <source>
        <strain evidence="1">HI-2016</strain>
    </source>
</reference>
<dbReference type="Proteomes" id="UP000824540">
    <property type="component" value="Unassembled WGS sequence"/>
</dbReference>
<keyword evidence="2" id="KW-1185">Reference proteome</keyword>